<sequence length="177" mass="16489">MLAKRDPQINIFPTISGAGGINGDIVIGGGLLPTLTLGGRLNGGNNGVGGGASATVGVGGGMLPTMLAGGGVQGALDGLVVQGAASATASEGGMLFGLIPPANGGVNGVGEAGLLISTGIHGILGGSGAAWATLGGGGLIMPSSTIGANIAGHFGVIFDNARNTQSSSSSSTPTSGP</sequence>
<dbReference type="EMBL" id="JANBUL010000085">
    <property type="protein sequence ID" value="KAJ2782023.1"/>
    <property type="molecule type" value="Genomic_DNA"/>
</dbReference>
<proteinExistence type="predicted"/>
<evidence type="ECO:0000313" key="2">
    <source>
        <dbReference type="Proteomes" id="UP001140217"/>
    </source>
</evidence>
<protein>
    <submittedName>
        <fullName evidence="1">Uncharacterized protein</fullName>
    </submittedName>
</protein>
<reference evidence="1" key="1">
    <citation type="submission" date="2022-07" db="EMBL/GenBank/DDBJ databases">
        <title>Phylogenomic reconstructions and comparative analyses of Kickxellomycotina fungi.</title>
        <authorList>
            <person name="Reynolds N.K."/>
            <person name="Stajich J.E."/>
            <person name="Barry K."/>
            <person name="Grigoriev I.V."/>
            <person name="Crous P."/>
            <person name="Smith M.E."/>
        </authorList>
    </citation>
    <scope>NUCLEOTIDE SEQUENCE</scope>
    <source>
        <strain evidence="1">NBRC 105414</strain>
    </source>
</reference>
<comment type="caution">
    <text evidence="1">The sequence shown here is derived from an EMBL/GenBank/DDBJ whole genome shotgun (WGS) entry which is preliminary data.</text>
</comment>
<gene>
    <name evidence="1" type="ORF">H4R18_002528</name>
</gene>
<accession>A0A9W8HEE4</accession>
<organism evidence="1 2">
    <name type="scientific">Coemansia javaensis</name>
    <dbReference type="NCBI Taxonomy" id="2761396"/>
    <lineage>
        <taxon>Eukaryota</taxon>
        <taxon>Fungi</taxon>
        <taxon>Fungi incertae sedis</taxon>
        <taxon>Zoopagomycota</taxon>
        <taxon>Kickxellomycotina</taxon>
        <taxon>Kickxellomycetes</taxon>
        <taxon>Kickxellales</taxon>
        <taxon>Kickxellaceae</taxon>
        <taxon>Coemansia</taxon>
    </lineage>
</organism>
<dbReference type="AlphaFoldDB" id="A0A9W8HEE4"/>
<keyword evidence="2" id="KW-1185">Reference proteome</keyword>
<dbReference type="Proteomes" id="UP001140217">
    <property type="component" value="Unassembled WGS sequence"/>
</dbReference>
<name>A0A9W8HEE4_9FUNG</name>
<evidence type="ECO:0000313" key="1">
    <source>
        <dbReference type="EMBL" id="KAJ2782023.1"/>
    </source>
</evidence>
<dbReference type="OrthoDB" id="5594237at2759"/>